<feature type="transmembrane region" description="Helical" evidence="9">
    <location>
        <begin position="86"/>
        <end position="107"/>
    </location>
</feature>
<evidence type="ECO:0000256" key="3">
    <source>
        <dbReference type="ARBA" id="ARBA00022448"/>
    </source>
</evidence>
<dbReference type="Pfam" id="PF03600">
    <property type="entry name" value="CitMHS"/>
    <property type="match status" value="1"/>
</dbReference>
<keyword evidence="3" id="KW-0813">Transport</keyword>
<dbReference type="FunCoup" id="B2A2A5">
    <property type="interactions" value="68"/>
</dbReference>
<proteinExistence type="inferred from homology"/>
<keyword evidence="6" id="KW-0677">Repeat</keyword>
<dbReference type="PROSITE" id="PS01271">
    <property type="entry name" value="NA_SULFATE"/>
    <property type="match status" value="1"/>
</dbReference>
<feature type="transmembrane region" description="Helical" evidence="9">
    <location>
        <begin position="391"/>
        <end position="412"/>
    </location>
</feature>
<dbReference type="PRINTS" id="PR00758">
    <property type="entry name" value="ARSENICPUMP"/>
</dbReference>
<dbReference type="EMBL" id="CP001034">
    <property type="protein sequence ID" value="ACB86211.1"/>
    <property type="molecule type" value="Genomic_DNA"/>
</dbReference>
<dbReference type="Proteomes" id="UP000001683">
    <property type="component" value="Chromosome"/>
</dbReference>
<dbReference type="InParanoid" id="B2A2A5"/>
<evidence type="ECO:0000256" key="7">
    <source>
        <dbReference type="ARBA" id="ARBA00022989"/>
    </source>
</evidence>
<dbReference type="KEGG" id="nth:Nther_2656"/>
<dbReference type="PANTHER" id="PTHR43652:SF1">
    <property type="entry name" value="RESPONSE REGULATOR"/>
    <property type="match status" value="1"/>
</dbReference>
<accession>B2A2A5</accession>
<gene>
    <name evidence="11" type="ordered locus">Nther_2656</name>
</gene>
<feature type="transmembrane region" description="Helical" evidence="9">
    <location>
        <begin position="7"/>
        <end position="35"/>
    </location>
</feature>
<reference evidence="11 12" key="2">
    <citation type="journal article" date="2011" name="J. Bacteriol.">
        <title>Complete genome sequence of the anaerobic, halophilic alkalithermophile Natranaerobius thermophilus JW/NM-WN-LF.</title>
        <authorList>
            <person name="Zhao B."/>
            <person name="Mesbah N.M."/>
            <person name="Dalin E."/>
            <person name="Goodwin L."/>
            <person name="Nolan M."/>
            <person name="Pitluck S."/>
            <person name="Chertkov O."/>
            <person name="Brettin T.S."/>
            <person name="Han J."/>
            <person name="Larimer F.W."/>
            <person name="Land M.L."/>
            <person name="Hauser L."/>
            <person name="Kyrpides N."/>
            <person name="Wiegel J."/>
        </authorList>
    </citation>
    <scope>NUCLEOTIDE SEQUENCE [LARGE SCALE GENOMIC DNA]</scope>
    <source>
        <strain evidence="12">ATCC BAA-1301 / DSM 18059 / JW/NM-WN-LF</strain>
    </source>
</reference>
<name>B2A2A5_NATTJ</name>
<keyword evidence="5 9" id="KW-0812">Transmembrane</keyword>
<feature type="transmembrane region" description="Helical" evidence="9">
    <location>
        <begin position="309"/>
        <end position="340"/>
    </location>
</feature>
<reference evidence="11 12" key="1">
    <citation type="submission" date="2008-04" db="EMBL/GenBank/DDBJ databases">
        <title>Complete sequence of chromosome of Natranaerobius thermophilus JW/NM-WN-LF.</title>
        <authorList>
            <consortium name="US DOE Joint Genome Institute"/>
            <person name="Copeland A."/>
            <person name="Lucas S."/>
            <person name="Lapidus A."/>
            <person name="Glavina del Rio T."/>
            <person name="Dalin E."/>
            <person name="Tice H."/>
            <person name="Bruce D."/>
            <person name="Goodwin L."/>
            <person name="Pitluck S."/>
            <person name="Chertkov O."/>
            <person name="Brettin T."/>
            <person name="Detter J.C."/>
            <person name="Han C."/>
            <person name="Kuske C.R."/>
            <person name="Schmutz J."/>
            <person name="Larimer F."/>
            <person name="Land M."/>
            <person name="Hauser L."/>
            <person name="Kyrpides N."/>
            <person name="Lykidis A."/>
            <person name="Mesbah N.M."/>
            <person name="Wiegel J."/>
        </authorList>
    </citation>
    <scope>NUCLEOTIDE SEQUENCE [LARGE SCALE GENOMIC DNA]</scope>
    <source>
        <strain evidence="12">ATCC BAA-1301 / DSM 18059 / JW/NM-WN-LF</strain>
    </source>
</reference>
<evidence type="ECO:0000313" key="11">
    <source>
        <dbReference type="EMBL" id="ACB86211.1"/>
    </source>
</evidence>
<dbReference type="InterPro" id="IPR000802">
    <property type="entry name" value="Arsenical_pump_ArsB"/>
</dbReference>
<evidence type="ECO:0000256" key="8">
    <source>
        <dbReference type="ARBA" id="ARBA00023136"/>
    </source>
</evidence>
<evidence type="ECO:0000256" key="4">
    <source>
        <dbReference type="ARBA" id="ARBA00022475"/>
    </source>
</evidence>
<feature type="transmembrane region" description="Helical" evidence="9">
    <location>
        <begin position="352"/>
        <end position="371"/>
    </location>
</feature>
<dbReference type="NCBIfam" id="TIGR00785">
    <property type="entry name" value="dass"/>
    <property type="match status" value="1"/>
</dbReference>
<feature type="transmembrane region" description="Helical" evidence="9">
    <location>
        <begin position="181"/>
        <end position="201"/>
    </location>
</feature>
<keyword evidence="12" id="KW-1185">Reference proteome</keyword>
<evidence type="ECO:0000256" key="2">
    <source>
        <dbReference type="ARBA" id="ARBA00009843"/>
    </source>
</evidence>
<dbReference type="InterPro" id="IPR004680">
    <property type="entry name" value="Cit_transptr-like_dom"/>
</dbReference>
<sequence length="414" mass="44984">MSHELITFLILIIAIILFFLEILPLPVTAMLVPISLSLTGILEPQDAFSYFGDRWVIVFLGMFIISGAMFKTGFANRIGDLTVKIAGNNGFMLLFLVMLVLGVMSAFLSNTGATAVFVPVVVAVCLRSGINSKKMLMPMAFASSLGGTLTVIGTPPNGIVNSVLNESAKYSELGFFEFSKVGIFIFIIGILYMVFFGYKLLPKESTDEKEAFEDFSQNLRTEKMWFALLIFIFVIISMATGIIDLQVAAMLGAMLTIITGCLTMNEAFNSVNWTTIFLFAGMLSMSQAIEDSGAADLIANQIVNVSVSPYIVLGILFITTALLTNFMSNTATAAIFAPIAINIAESMSVSPYPFMMAIAISASCCFLTPIATPPNTIVLGPAGYRFKDYFIAGWPLQVITFIVAMIIIPIFFPF</sequence>
<dbReference type="PANTHER" id="PTHR43652">
    <property type="entry name" value="BASIC AMINO ACID ANTIPORTER YFCC-RELATED"/>
    <property type="match status" value="1"/>
</dbReference>
<comment type="subcellular location">
    <subcellularLocation>
        <location evidence="1">Cell membrane</location>
        <topology evidence="1">Multi-pass membrane protein</topology>
    </subcellularLocation>
</comment>
<dbReference type="InterPro" id="IPR031312">
    <property type="entry name" value="Na/sul_symport_CS"/>
</dbReference>
<feature type="domain" description="Citrate transporter-like" evidence="10">
    <location>
        <begin position="15"/>
        <end position="347"/>
    </location>
</feature>
<dbReference type="InterPro" id="IPR001898">
    <property type="entry name" value="SLC13A/DASS"/>
</dbReference>
<evidence type="ECO:0000259" key="10">
    <source>
        <dbReference type="Pfam" id="PF03600"/>
    </source>
</evidence>
<evidence type="ECO:0000256" key="1">
    <source>
        <dbReference type="ARBA" id="ARBA00004651"/>
    </source>
</evidence>
<dbReference type="InterPro" id="IPR051679">
    <property type="entry name" value="DASS-Related_Transporters"/>
</dbReference>
<dbReference type="CDD" id="cd01115">
    <property type="entry name" value="SLC13_permease"/>
    <property type="match status" value="1"/>
</dbReference>
<evidence type="ECO:0000256" key="5">
    <source>
        <dbReference type="ARBA" id="ARBA00022692"/>
    </source>
</evidence>
<evidence type="ECO:0000313" key="12">
    <source>
        <dbReference type="Proteomes" id="UP000001683"/>
    </source>
</evidence>
<dbReference type="AlphaFoldDB" id="B2A2A5"/>
<evidence type="ECO:0000256" key="6">
    <source>
        <dbReference type="ARBA" id="ARBA00022737"/>
    </source>
</evidence>
<feature type="transmembrane region" description="Helical" evidence="9">
    <location>
        <begin position="270"/>
        <end position="289"/>
    </location>
</feature>
<dbReference type="eggNOG" id="COG1055">
    <property type="taxonomic scope" value="Bacteria"/>
</dbReference>
<keyword evidence="7 9" id="KW-1133">Transmembrane helix</keyword>
<keyword evidence="8 9" id="KW-0472">Membrane</keyword>
<feature type="transmembrane region" description="Helical" evidence="9">
    <location>
        <begin position="113"/>
        <end position="130"/>
    </location>
</feature>
<protein>
    <submittedName>
        <fullName evidence="11">Anion transporter</fullName>
    </submittedName>
</protein>
<organism evidence="11 12">
    <name type="scientific">Natranaerobius thermophilus (strain ATCC BAA-1301 / DSM 18059 / JW/NM-WN-LF)</name>
    <dbReference type="NCBI Taxonomy" id="457570"/>
    <lineage>
        <taxon>Bacteria</taxon>
        <taxon>Bacillati</taxon>
        <taxon>Bacillota</taxon>
        <taxon>Clostridia</taxon>
        <taxon>Natranaerobiales</taxon>
        <taxon>Natranaerobiaceae</taxon>
        <taxon>Natranaerobius</taxon>
    </lineage>
</organism>
<evidence type="ECO:0000256" key="9">
    <source>
        <dbReference type="SAM" id="Phobius"/>
    </source>
</evidence>
<feature type="transmembrane region" description="Helical" evidence="9">
    <location>
        <begin position="55"/>
        <end position="74"/>
    </location>
</feature>
<feature type="transmembrane region" description="Helical" evidence="9">
    <location>
        <begin position="225"/>
        <end position="258"/>
    </location>
</feature>
<comment type="similarity">
    <text evidence="2">Belongs to the CitM (TC 2.A.11) transporter family.</text>
</comment>
<dbReference type="GO" id="GO:0005886">
    <property type="term" value="C:plasma membrane"/>
    <property type="evidence" value="ECO:0007669"/>
    <property type="project" value="UniProtKB-SubCell"/>
</dbReference>
<dbReference type="HOGENOM" id="CLU_005170_6_4_9"/>
<dbReference type="STRING" id="457570.Nther_2656"/>
<dbReference type="GO" id="GO:0015105">
    <property type="term" value="F:arsenite transmembrane transporter activity"/>
    <property type="evidence" value="ECO:0007669"/>
    <property type="project" value="InterPro"/>
</dbReference>
<keyword evidence="4" id="KW-1003">Cell membrane</keyword>